<evidence type="ECO:0000313" key="7">
    <source>
        <dbReference type="Proteomes" id="UP000188235"/>
    </source>
</evidence>
<dbReference type="Proteomes" id="UP000188235">
    <property type="component" value="Chromosome"/>
</dbReference>
<keyword evidence="1" id="KW-0805">Transcription regulation</keyword>
<accession>A0A1Q2CW54</accession>
<dbReference type="EMBL" id="CP019607">
    <property type="protein sequence ID" value="AQP50337.1"/>
    <property type="molecule type" value="Genomic_DNA"/>
</dbReference>
<dbReference type="OrthoDB" id="9805134at2"/>
<dbReference type="AlphaFoldDB" id="A0A1Q2CW54"/>
<dbReference type="Pfam" id="PF00440">
    <property type="entry name" value="TetR_N"/>
    <property type="match status" value="1"/>
</dbReference>
<dbReference type="KEGG" id="tfa:BW733_05335"/>
<dbReference type="SUPFAM" id="SSF48498">
    <property type="entry name" value="Tetracyclin repressor-like, C-terminal domain"/>
    <property type="match status" value="1"/>
</dbReference>
<keyword evidence="7" id="KW-1185">Reference proteome</keyword>
<organism evidence="6 7">
    <name type="scientific">Tessaracoccus flavescens</name>
    <dbReference type="NCBI Taxonomy" id="399497"/>
    <lineage>
        <taxon>Bacteria</taxon>
        <taxon>Bacillati</taxon>
        <taxon>Actinomycetota</taxon>
        <taxon>Actinomycetes</taxon>
        <taxon>Propionibacteriales</taxon>
        <taxon>Propionibacteriaceae</taxon>
        <taxon>Tessaracoccus</taxon>
    </lineage>
</organism>
<dbReference type="Gene3D" id="1.10.357.10">
    <property type="entry name" value="Tetracycline Repressor, domain 2"/>
    <property type="match status" value="1"/>
</dbReference>
<evidence type="ECO:0000313" key="6">
    <source>
        <dbReference type="EMBL" id="AQP50337.1"/>
    </source>
</evidence>
<gene>
    <name evidence="6" type="ORF">BW733_05335</name>
</gene>
<dbReference type="PANTHER" id="PTHR47506">
    <property type="entry name" value="TRANSCRIPTIONAL REGULATORY PROTEIN"/>
    <property type="match status" value="1"/>
</dbReference>
<evidence type="ECO:0000256" key="2">
    <source>
        <dbReference type="ARBA" id="ARBA00023125"/>
    </source>
</evidence>
<dbReference type="InterPro" id="IPR011075">
    <property type="entry name" value="TetR_C"/>
</dbReference>
<name>A0A1Q2CW54_9ACTN</name>
<dbReference type="PROSITE" id="PS50977">
    <property type="entry name" value="HTH_TETR_2"/>
    <property type="match status" value="1"/>
</dbReference>
<evidence type="ECO:0000259" key="5">
    <source>
        <dbReference type="PROSITE" id="PS50977"/>
    </source>
</evidence>
<evidence type="ECO:0000256" key="3">
    <source>
        <dbReference type="ARBA" id="ARBA00023163"/>
    </source>
</evidence>
<dbReference type="SUPFAM" id="SSF46689">
    <property type="entry name" value="Homeodomain-like"/>
    <property type="match status" value="1"/>
</dbReference>
<dbReference type="Pfam" id="PF16925">
    <property type="entry name" value="TetR_C_13"/>
    <property type="match status" value="1"/>
</dbReference>
<evidence type="ECO:0000256" key="4">
    <source>
        <dbReference type="PROSITE-ProRule" id="PRU00335"/>
    </source>
</evidence>
<dbReference type="PANTHER" id="PTHR47506:SF3">
    <property type="entry name" value="HTH-TYPE TRANSCRIPTIONAL REGULATOR LMRA"/>
    <property type="match status" value="1"/>
</dbReference>
<evidence type="ECO:0000256" key="1">
    <source>
        <dbReference type="ARBA" id="ARBA00023015"/>
    </source>
</evidence>
<dbReference type="GO" id="GO:0003677">
    <property type="term" value="F:DNA binding"/>
    <property type="evidence" value="ECO:0007669"/>
    <property type="project" value="UniProtKB-UniRule"/>
</dbReference>
<dbReference type="InterPro" id="IPR001647">
    <property type="entry name" value="HTH_TetR"/>
</dbReference>
<protein>
    <submittedName>
        <fullName evidence="6">TetR family transcriptional regulator</fullName>
    </submittedName>
</protein>
<keyword evidence="3" id="KW-0804">Transcription</keyword>
<dbReference type="STRING" id="399497.BW733_05335"/>
<dbReference type="InterPro" id="IPR009057">
    <property type="entry name" value="Homeodomain-like_sf"/>
</dbReference>
<keyword evidence="2 4" id="KW-0238">DNA-binding</keyword>
<feature type="domain" description="HTH tetR-type" evidence="5">
    <location>
        <begin position="7"/>
        <end position="67"/>
    </location>
</feature>
<sequence>MYSGVMETPRDRLVTAMSDLMWERGHAATSPREVRERSTVGQGSMYHHFSGKHPPALAALERNCADLLPGSLELLEGEGTPLAWWRAYLSRDRDALRGCKVGRLTQDPEVASDPELLAPVADAFAQVRGALTRVLSQAFDAGELPASLCPERVAALMSATIQGGYVLAIAAQDPALFHDACQGVLELLDVASSFRRRLARLRRRRLLKERMGRRLATSPDLLNAGPLVLGP</sequence>
<feature type="DNA-binding region" description="H-T-H motif" evidence="4">
    <location>
        <begin position="30"/>
        <end position="49"/>
    </location>
</feature>
<reference evidence="6 7" key="1">
    <citation type="journal article" date="2008" name="Int. J. Syst. Evol. Microbiol.">
        <title>Tessaracoccus flavescens sp. nov., isolated from marine sediment.</title>
        <authorList>
            <person name="Lee D.W."/>
            <person name="Lee S.D."/>
        </authorList>
    </citation>
    <scope>NUCLEOTIDE SEQUENCE [LARGE SCALE GENOMIC DNA]</scope>
    <source>
        <strain evidence="6 7">SST-39T</strain>
    </source>
</reference>
<dbReference type="InterPro" id="IPR036271">
    <property type="entry name" value="Tet_transcr_reg_TetR-rel_C_sf"/>
</dbReference>
<proteinExistence type="predicted"/>